<dbReference type="HOGENOM" id="CLU_069810_0_0_5"/>
<keyword evidence="1" id="KW-0472">Membrane</keyword>
<feature type="transmembrane region" description="Helical" evidence="1">
    <location>
        <begin position="279"/>
        <end position="295"/>
    </location>
</feature>
<feature type="transmembrane region" description="Helical" evidence="1">
    <location>
        <begin position="221"/>
        <end position="242"/>
    </location>
</feature>
<dbReference type="InterPro" id="IPR037185">
    <property type="entry name" value="EmrE-like"/>
</dbReference>
<organism evidence="3 4">
    <name type="scientific">Pseudooceanicola batsensis (strain ATCC BAA-863 / DSM 15984 / KCTC 12145 / HTCC2597)</name>
    <name type="common">Oceanicola batsensis</name>
    <dbReference type="NCBI Taxonomy" id="252305"/>
    <lineage>
        <taxon>Bacteria</taxon>
        <taxon>Pseudomonadati</taxon>
        <taxon>Pseudomonadota</taxon>
        <taxon>Alphaproteobacteria</taxon>
        <taxon>Rhodobacterales</taxon>
        <taxon>Paracoccaceae</taxon>
        <taxon>Pseudooceanicola</taxon>
    </lineage>
</organism>
<dbReference type="AlphaFoldDB" id="A3U1Y2"/>
<dbReference type="PANTHER" id="PTHR22911:SF137">
    <property type="entry name" value="SOLUTE CARRIER FAMILY 35 MEMBER G2-RELATED"/>
    <property type="match status" value="1"/>
</dbReference>
<name>A3U1Y2_PSEBH</name>
<dbReference type="RefSeq" id="WP_009804419.1">
    <property type="nucleotide sequence ID" value="NZ_CH724131.1"/>
</dbReference>
<dbReference type="Gene3D" id="1.10.3730.20">
    <property type="match status" value="1"/>
</dbReference>
<feature type="transmembrane region" description="Helical" evidence="1">
    <location>
        <begin position="188"/>
        <end position="209"/>
    </location>
</feature>
<dbReference type="Pfam" id="PF00892">
    <property type="entry name" value="EamA"/>
    <property type="match status" value="2"/>
</dbReference>
<accession>A3U1Y2</accession>
<evidence type="ECO:0000259" key="2">
    <source>
        <dbReference type="Pfam" id="PF00892"/>
    </source>
</evidence>
<keyword evidence="1" id="KW-1133">Transmembrane helix</keyword>
<dbReference type="PANTHER" id="PTHR22911">
    <property type="entry name" value="ACYL-MALONYL CONDENSING ENZYME-RELATED"/>
    <property type="match status" value="1"/>
</dbReference>
<evidence type="ECO:0000313" key="3">
    <source>
        <dbReference type="EMBL" id="EAQ01916.1"/>
    </source>
</evidence>
<keyword evidence="1" id="KW-0812">Transmembrane</keyword>
<feature type="transmembrane region" description="Helical" evidence="1">
    <location>
        <begin position="67"/>
        <end position="87"/>
    </location>
</feature>
<reference evidence="3 4" key="1">
    <citation type="journal article" date="2010" name="J. Bacteriol.">
        <title>Genome sequences of Oceanicola granulosus HTCC2516(T) and Oceanicola batsensis HTCC2597(TDelta).</title>
        <authorList>
            <person name="Thrash J.C."/>
            <person name="Cho J.C."/>
            <person name="Vergin K.L."/>
            <person name="Giovannoni S.J."/>
        </authorList>
    </citation>
    <scope>NUCLEOTIDE SEQUENCE [LARGE SCALE GENOMIC DNA]</scope>
    <source>
        <strain evidence="4">ATCC BAA-863 / DSM 15984 / KCTC 12145 / HTCC2597</strain>
    </source>
</reference>
<feature type="transmembrane region" description="Helical" evidence="1">
    <location>
        <begin position="248"/>
        <end position="270"/>
    </location>
</feature>
<gene>
    <name evidence="3" type="ORF">OB2597_00825</name>
</gene>
<dbReference type="eggNOG" id="COG0697">
    <property type="taxonomic scope" value="Bacteria"/>
</dbReference>
<dbReference type="OrthoDB" id="5243804at2"/>
<proteinExistence type="predicted"/>
<dbReference type="EMBL" id="AAMO01000010">
    <property type="protein sequence ID" value="EAQ01916.1"/>
    <property type="molecule type" value="Genomic_DNA"/>
</dbReference>
<feature type="transmembrane region" description="Helical" evidence="1">
    <location>
        <begin position="107"/>
        <end position="136"/>
    </location>
</feature>
<feature type="domain" description="EamA" evidence="2">
    <location>
        <begin position="154"/>
        <end position="293"/>
    </location>
</feature>
<evidence type="ECO:0000313" key="4">
    <source>
        <dbReference type="Proteomes" id="UP000004318"/>
    </source>
</evidence>
<comment type="caution">
    <text evidence="3">The sequence shown here is derived from an EMBL/GenBank/DDBJ whole genome shotgun (WGS) entry which is preliminary data.</text>
</comment>
<feature type="domain" description="EamA" evidence="2">
    <location>
        <begin position="3"/>
        <end position="137"/>
    </location>
</feature>
<feature type="transmembrane region" description="Helical" evidence="1">
    <location>
        <begin position="36"/>
        <end position="55"/>
    </location>
</feature>
<dbReference type="STRING" id="252305.OB2597_00825"/>
<dbReference type="Proteomes" id="UP000004318">
    <property type="component" value="Unassembled WGS sequence"/>
</dbReference>
<keyword evidence="4" id="KW-1185">Reference proteome</keyword>
<dbReference type="InterPro" id="IPR000620">
    <property type="entry name" value="EamA_dom"/>
</dbReference>
<dbReference type="SUPFAM" id="SSF103481">
    <property type="entry name" value="Multidrug resistance efflux transporter EmrE"/>
    <property type="match status" value="2"/>
</dbReference>
<evidence type="ECO:0000256" key="1">
    <source>
        <dbReference type="SAM" id="Phobius"/>
    </source>
</evidence>
<dbReference type="GO" id="GO:0016020">
    <property type="term" value="C:membrane"/>
    <property type="evidence" value="ECO:0007669"/>
    <property type="project" value="InterPro"/>
</dbReference>
<sequence length="296" mass="31464">MESWIFFALAATVFQTARFMLQKVLSTGGLSAGGATFARFLYSGPLVWAAALILLPDWPDLGRSFWPYAIAGGLAQILATVCVVLLFQTRNFAVGITLKKTEVLLTVLVGLVILGEGVSWAAFAAMVVGVLGVLLLSDPPRVGRGGIREVLFSRGVVLGLTSGVFFGISAVAYRGATLEVAADPATRALVTLAAVLAVQILSLGAWLLLREPGEVPRVARAWRRAVWIGLTSLGGSFCWFTAFTLQNAGYVFAVGQVEVILSLLASVYFFRERITGKEVIGIALITLSVIVLIAMA</sequence>
<protein>
    <submittedName>
        <fullName evidence="3">Membrane protein, putative</fullName>
    </submittedName>
</protein>
<feature type="transmembrane region" description="Helical" evidence="1">
    <location>
        <begin position="156"/>
        <end position="176"/>
    </location>
</feature>